<name>A0A9D5HDF6_9LILI</name>
<dbReference type="Pfam" id="PF13041">
    <property type="entry name" value="PPR_2"/>
    <property type="match status" value="3"/>
</dbReference>
<feature type="domain" description="DYW" evidence="3">
    <location>
        <begin position="673"/>
        <end position="765"/>
    </location>
</feature>
<dbReference type="PANTHER" id="PTHR47926:SF494">
    <property type="entry name" value="DYW DOMAIN-CONTAINING PROTEIN"/>
    <property type="match status" value="1"/>
</dbReference>
<dbReference type="InterPro" id="IPR002885">
    <property type="entry name" value="PPR_rpt"/>
</dbReference>
<feature type="repeat" description="PPR" evidence="2">
    <location>
        <begin position="357"/>
        <end position="391"/>
    </location>
</feature>
<dbReference type="Gene3D" id="1.25.40.10">
    <property type="entry name" value="Tetratricopeptide repeat domain"/>
    <property type="match status" value="5"/>
</dbReference>
<reference evidence="4" key="2">
    <citation type="journal article" date="2022" name="Hortic Res">
        <title>The genome of Dioscorea zingiberensis sheds light on the biosynthesis, origin and evolution of the medicinally important diosgenin saponins.</title>
        <authorList>
            <person name="Li Y."/>
            <person name="Tan C."/>
            <person name="Li Z."/>
            <person name="Guo J."/>
            <person name="Li S."/>
            <person name="Chen X."/>
            <person name="Wang C."/>
            <person name="Dai X."/>
            <person name="Yang H."/>
            <person name="Song W."/>
            <person name="Hou L."/>
            <person name="Xu J."/>
            <person name="Tong Z."/>
            <person name="Xu A."/>
            <person name="Yuan X."/>
            <person name="Wang W."/>
            <person name="Yang Q."/>
            <person name="Chen L."/>
            <person name="Sun Z."/>
            <person name="Wang K."/>
            <person name="Pan B."/>
            <person name="Chen J."/>
            <person name="Bao Y."/>
            <person name="Liu F."/>
            <person name="Qi X."/>
            <person name="Gang D.R."/>
            <person name="Wen J."/>
            <person name="Li J."/>
        </authorList>
    </citation>
    <scope>NUCLEOTIDE SEQUENCE</scope>
    <source>
        <strain evidence="4">Dzin_1.0</strain>
    </source>
</reference>
<dbReference type="GO" id="GO:0008270">
    <property type="term" value="F:zinc ion binding"/>
    <property type="evidence" value="ECO:0007669"/>
    <property type="project" value="InterPro"/>
</dbReference>
<dbReference type="InterPro" id="IPR032867">
    <property type="entry name" value="DYW_dom"/>
</dbReference>
<dbReference type="GO" id="GO:0003723">
    <property type="term" value="F:RNA binding"/>
    <property type="evidence" value="ECO:0007669"/>
    <property type="project" value="InterPro"/>
</dbReference>
<dbReference type="InterPro" id="IPR011990">
    <property type="entry name" value="TPR-like_helical_dom_sf"/>
</dbReference>
<proteinExistence type="predicted"/>
<feature type="repeat" description="PPR" evidence="2">
    <location>
        <begin position="248"/>
        <end position="282"/>
    </location>
</feature>
<dbReference type="AlphaFoldDB" id="A0A9D5HDF6"/>
<dbReference type="OrthoDB" id="442680at2759"/>
<evidence type="ECO:0000259" key="3">
    <source>
        <dbReference type="Pfam" id="PF14432"/>
    </source>
</evidence>
<accession>A0A9D5HDF6</accession>
<comment type="caution">
    <text evidence="4">The sequence shown here is derived from an EMBL/GenBank/DDBJ whole genome shotgun (WGS) entry which is preliminary data.</text>
</comment>
<dbReference type="PANTHER" id="PTHR47926">
    <property type="entry name" value="PENTATRICOPEPTIDE REPEAT-CONTAINING PROTEIN"/>
    <property type="match status" value="1"/>
</dbReference>
<evidence type="ECO:0000313" key="4">
    <source>
        <dbReference type="EMBL" id="KAJ0972484.1"/>
    </source>
</evidence>
<evidence type="ECO:0000256" key="1">
    <source>
        <dbReference type="ARBA" id="ARBA00022737"/>
    </source>
</evidence>
<dbReference type="NCBIfam" id="TIGR00756">
    <property type="entry name" value="PPR"/>
    <property type="match status" value="4"/>
</dbReference>
<evidence type="ECO:0000313" key="5">
    <source>
        <dbReference type="Proteomes" id="UP001085076"/>
    </source>
</evidence>
<keyword evidence="1" id="KW-0677">Repeat</keyword>
<organism evidence="4 5">
    <name type="scientific">Dioscorea zingiberensis</name>
    <dbReference type="NCBI Taxonomy" id="325984"/>
    <lineage>
        <taxon>Eukaryota</taxon>
        <taxon>Viridiplantae</taxon>
        <taxon>Streptophyta</taxon>
        <taxon>Embryophyta</taxon>
        <taxon>Tracheophyta</taxon>
        <taxon>Spermatophyta</taxon>
        <taxon>Magnoliopsida</taxon>
        <taxon>Liliopsida</taxon>
        <taxon>Dioscoreales</taxon>
        <taxon>Dioscoreaceae</taxon>
        <taxon>Dioscorea</taxon>
    </lineage>
</organism>
<dbReference type="Pfam" id="PF01535">
    <property type="entry name" value="PPR"/>
    <property type="match status" value="6"/>
</dbReference>
<keyword evidence="5" id="KW-1185">Reference proteome</keyword>
<dbReference type="Pfam" id="PF20431">
    <property type="entry name" value="E_motif"/>
    <property type="match status" value="1"/>
</dbReference>
<dbReference type="PROSITE" id="PS51375">
    <property type="entry name" value="PPR"/>
    <property type="match status" value="4"/>
</dbReference>
<protein>
    <recommendedName>
        <fullName evidence="3">DYW domain-containing protein</fullName>
    </recommendedName>
</protein>
<dbReference type="InterPro" id="IPR046960">
    <property type="entry name" value="PPR_At4g14850-like_plant"/>
</dbReference>
<dbReference type="GO" id="GO:0009451">
    <property type="term" value="P:RNA modification"/>
    <property type="evidence" value="ECO:0007669"/>
    <property type="project" value="InterPro"/>
</dbReference>
<sequence length="765" mass="86704">MRTLKIPNPVQLKNSTALSKFPCFSHHPTRSFNNVLPIDPLLSEKNPQRAFIGLLKSISRRSPAPSLLEIEFLHCKTIKASFIGNTNVGNGILNLYVKYGSIGFAHALFDEMLQRDALTWTILLSAYSRIGNHELSLGLFSTMLADKVFPNHFTLACVLKCCINLNDFEMGREVHGWILRNGIELDVVLQNSIMEFYAKFGAFECVKRVFGKMIERDVVSWNIMISLYLQIGDTNRSMELFRLSPFRDVSSWNIVINGHMQNELHSRALQLLYEMVNLGCRLNQFTLSISLVLAGRLVMLELGQQIHGQVLRTGFGHDAFIKTSLIDMYSKCGKMEVSKAIFNGIHQCTYYDGLVSKDILWSSIIAGYVQNGRSEDAIELFRRMLREGAKVDKFTLTSIAAACSDAGLLEQGRQMHACFEKLGHGFDVFLTSALTDMYAKCGSMQDAHKTFDSTSVRNVVSWTSIIGSYALFGQGREVIELYEKMLEENILPNEISFVSVLSACSHSGLIEEGQRYYKSMQEDYGIVPGVEHFTCMVDLLGRAGLLDQAKEFIQENKISHHSAVWRALLAASRVHNNIEMAIYSSEHLSRLEPYDVGSFVLLSNTYATQRNWMESSRMRNLMACRGISKQPGKSWIQLKGELHTFIVGDRLHPRADEIYFYLENLLVKLKEMGYSSRIDMVLHDLEEEQVESALNFHSEKLAVAYGIISTPCGTPIRVMKNLRICVDCHVVFKYISQATGREIILRDAHRFHCFKDGRCSCGDYW</sequence>
<dbReference type="FunFam" id="1.25.40.10:FF:000351">
    <property type="entry name" value="Pentatricopeptide repeat-containing protein"/>
    <property type="match status" value="1"/>
</dbReference>
<reference evidence="4" key="1">
    <citation type="submission" date="2021-03" db="EMBL/GenBank/DDBJ databases">
        <authorList>
            <person name="Li Z."/>
            <person name="Yang C."/>
        </authorList>
    </citation>
    <scope>NUCLEOTIDE SEQUENCE</scope>
    <source>
        <strain evidence="4">Dzin_1.0</strain>
        <tissue evidence="4">Leaf</tissue>
    </source>
</reference>
<dbReference type="Proteomes" id="UP001085076">
    <property type="component" value="Miscellaneous, Linkage group lg05"/>
</dbReference>
<dbReference type="InterPro" id="IPR046848">
    <property type="entry name" value="E_motif"/>
</dbReference>
<dbReference type="EMBL" id="JAGGNH010000005">
    <property type="protein sequence ID" value="KAJ0972484.1"/>
    <property type="molecule type" value="Genomic_DNA"/>
</dbReference>
<feature type="repeat" description="PPR" evidence="2">
    <location>
        <begin position="458"/>
        <end position="492"/>
    </location>
</feature>
<gene>
    <name evidence="4" type="ORF">J5N97_020443</name>
</gene>
<dbReference type="Pfam" id="PF14432">
    <property type="entry name" value="DYW_deaminase"/>
    <property type="match status" value="1"/>
</dbReference>
<feature type="repeat" description="PPR" evidence="2">
    <location>
        <begin position="116"/>
        <end position="150"/>
    </location>
</feature>
<evidence type="ECO:0000256" key="2">
    <source>
        <dbReference type="PROSITE-ProRule" id="PRU00708"/>
    </source>
</evidence>
<dbReference type="FunFam" id="1.25.40.10:FF:000305">
    <property type="entry name" value="Pentatricopeptide repeat-containing protein mitochondrial"/>
    <property type="match status" value="1"/>
</dbReference>